<organism evidence="2 3">
    <name type="scientific">Corynebacterium crudilactis</name>
    <dbReference type="NCBI Taxonomy" id="1652495"/>
    <lineage>
        <taxon>Bacteria</taxon>
        <taxon>Bacillati</taxon>
        <taxon>Actinomycetota</taxon>
        <taxon>Actinomycetes</taxon>
        <taxon>Mycobacteriales</taxon>
        <taxon>Corynebacteriaceae</taxon>
        <taxon>Corynebacterium</taxon>
    </lineage>
</organism>
<proteinExistence type="predicted"/>
<dbReference type="EMBL" id="CP015622">
    <property type="protein sequence ID" value="ANE05101.1"/>
    <property type="molecule type" value="Genomic_DNA"/>
</dbReference>
<protein>
    <recommendedName>
        <fullName evidence="1">YhcG N-terminal domain-containing protein</fullName>
    </recommendedName>
</protein>
<name>A0A172QWS2_9CORY</name>
<dbReference type="KEGG" id="ccjz:ccrud_13420"/>
<gene>
    <name evidence="2" type="ORF">ccrud_13420</name>
</gene>
<keyword evidence="3" id="KW-1185">Reference proteome</keyword>
<accession>A0A172QWS2</accession>
<dbReference type="InterPro" id="IPR041527">
    <property type="entry name" value="YhcG_N"/>
</dbReference>
<dbReference type="RefSeq" id="WP_066568935.1">
    <property type="nucleotide sequence ID" value="NZ_CP015622.1"/>
</dbReference>
<dbReference type="Pfam" id="PF17761">
    <property type="entry name" value="DUF1016_N"/>
    <property type="match status" value="1"/>
</dbReference>
<evidence type="ECO:0000259" key="1">
    <source>
        <dbReference type="Pfam" id="PF17761"/>
    </source>
</evidence>
<dbReference type="AlphaFoldDB" id="A0A172QWS2"/>
<dbReference type="Proteomes" id="UP000076929">
    <property type="component" value="Chromosome"/>
</dbReference>
<evidence type="ECO:0000313" key="3">
    <source>
        <dbReference type="Proteomes" id="UP000076929"/>
    </source>
</evidence>
<sequence>MSQIERELPNDYSDALATLKTLIHDAQHRAQRVVNTAMVELYWNIGRTILDRQAEHPWGSKVLD</sequence>
<feature type="domain" description="YhcG N-terminal" evidence="1">
    <location>
        <begin position="19"/>
        <end position="64"/>
    </location>
</feature>
<reference evidence="2 3" key="1">
    <citation type="submission" date="2016-05" db="EMBL/GenBank/DDBJ databases">
        <title>Complete genome sequence of Corynebacterium crudilactis, a new Corynebacterium species isolated from raw cow's milk.</title>
        <authorList>
            <person name="Christian R."/>
            <person name="Zimmermann J."/>
            <person name="Lipski A."/>
            <person name="Kalinowski J."/>
        </authorList>
    </citation>
    <scope>NUCLEOTIDE SEQUENCE [LARGE SCALE GENOMIC DNA]</scope>
    <source>
        <strain evidence="2 3">JZ16</strain>
    </source>
</reference>
<evidence type="ECO:0000313" key="2">
    <source>
        <dbReference type="EMBL" id="ANE05101.1"/>
    </source>
</evidence>